<comment type="caution">
    <text evidence="1">The sequence shown here is derived from an EMBL/GenBank/DDBJ whole genome shotgun (WGS) entry which is preliminary data.</text>
</comment>
<organism evidence="1 2">
    <name type="scientific">Pangasianodon gigas</name>
    <name type="common">Mekong giant catfish</name>
    <name type="synonym">Pangasius gigas</name>
    <dbReference type="NCBI Taxonomy" id="30993"/>
    <lineage>
        <taxon>Eukaryota</taxon>
        <taxon>Metazoa</taxon>
        <taxon>Chordata</taxon>
        <taxon>Craniata</taxon>
        <taxon>Vertebrata</taxon>
        <taxon>Euteleostomi</taxon>
        <taxon>Actinopterygii</taxon>
        <taxon>Neopterygii</taxon>
        <taxon>Teleostei</taxon>
        <taxon>Ostariophysi</taxon>
        <taxon>Siluriformes</taxon>
        <taxon>Pangasiidae</taxon>
        <taxon>Pangasianodon</taxon>
    </lineage>
</organism>
<evidence type="ECO:0000313" key="1">
    <source>
        <dbReference type="EMBL" id="MCI4395885.1"/>
    </source>
</evidence>
<keyword evidence="2" id="KW-1185">Reference proteome</keyword>
<protein>
    <submittedName>
        <fullName evidence="1">Uncharacterized protein</fullName>
    </submittedName>
</protein>
<dbReference type="Proteomes" id="UP000829447">
    <property type="component" value="Linkage Group LG30"/>
</dbReference>
<evidence type="ECO:0000313" key="2">
    <source>
        <dbReference type="Proteomes" id="UP000829447"/>
    </source>
</evidence>
<proteinExistence type="predicted"/>
<gene>
    <name evidence="1" type="ORF">PGIGA_G00197030</name>
</gene>
<sequence>MRGTEHGYPMRLPPRTDARRSSGRRCNSPPPVPPGSGTANSLARRTDIPRDVADVLGRSTQRLVITGVLGACLPA</sequence>
<name>A0ACC5XXB8_PANGG</name>
<dbReference type="EMBL" id="CM040483">
    <property type="protein sequence ID" value="MCI4395885.1"/>
    <property type="molecule type" value="Genomic_DNA"/>
</dbReference>
<accession>A0ACC5XXB8</accession>
<reference evidence="1 2" key="1">
    <citation type="journal article" date="2022" name="bioRxiv">
        <title>An ancient truncated duplication of the anti-Mullerian hormone receptor type 2 gene is a potential conserved master sex determinant in the Pangasiidae catfish family.</title>
        <authorList>
            <person name="Wen M."/>
            <person name="Pan Q."/>
            <person name="Jouanno E."/>
            <person name="Montfort J."/>
            <person name="Zahm M."/>
            <person name="Cabau C."/>
            <person name="Klopp C."/>
            <person name="Iampietro C."/>
            <person name="Roques C."/>
            <person name="Bouchez O."/>
            <person name="Castinel A."/>
            <person name="Donnadieu C."/>
            <person name="Parrinello H."/>
            <person name="Poncet C."/>
            <person name="Belmonte E."/>
            <person name="Gautier V."/>
            <person name="Avarre J.-C."/>
            <person name="Dugue R."/>
            <person name="Gustiano R."/>
            <person name="Ha T.T.T."/>
            <person name="Campet M."/>
            <person name="Sriphairoj K."/>
            <person name="Ribolli J."/>
            <person name="de Almeida F.L."/>
            <person name="Desvignes T."/>
            <person name="Postlethwait J.H."/>
            <person name="Bucao C.F."/>
            <person name="Robinson-Rechavi M."/>
            <person name="Bobe J."/>
            <person name="Herpin A."/>
            <person name="Guiguen Y."/>
        </authorList>
    </citation>
    <scope>NUCLEOTIDE SEQUENCE [LARGE SCALE GENOMIC DNA]</scope>
    <source>
        <strain evidence="1">YG-Dec2019</strain>
    </source>
</reference>